<keyword evidence="3" id="KW-1185">Reference proteome</keyword>
<evidence type="ECO:0000256" key="1">
    <source>
        <dbReference type="SAM" id="MobiDB-lite"/>
    </source>
</evidence>
<gene>
    <name evidence="2" type="ORF">A5892_15750</name>
</gene>
<reference evidence="2 3" key="1">
    <citation type="submission" date="2016-04" db="EMBL/GenBank/DDBJ databases">
        <title>Complete Genome Sequence of Halotalea alkalilenta IHB B 13600.</title>
        <authorList>
            <person name="Swarnkar M.K."/>
            <person name="Sharma A."/>
            <person name="Kaushal K."/>
            <person name="Soni R."/>
            <person name="Rana S."/>
            <person name="Singh A.K."/>
            <person name="Gulati A."/>
        </authorList>
    </citation>
    <scope>NUCLEOTIDE SEQUENCE [LARGE SCALE GENOMIC DNA]</scope>
    <source>
        <strain evidence="2 3">IHB B 13600</strain>
    </source>
</reference>
<dbReference type="Proteomes" id="UP000077875">
    <property type="component" value="Chromosome"/>
</dbReference>
<dbReference type="AlphaFoldDB" id="A0A172YL47"/>
<dbReference type="STRING" id="376489.A5892_15750"/>
<evidence type="ECO:0000313" key="2">
    <source>
        <dbReference type="EMBL" id="ANF59715.1"/>
    </source>
</evidence>
<sequence length="107" mass="11231">MAENARSSQQGVGPAELGQRIVDQLDGFISRSQAFANRAALPQVDAGSIPNGTTPAESTTQPPRADDRLAQVAESLGRVFDHSIETQMVVRGATQVSGSANTLLRGQ</sequence>
<feature type="region of interest" description="Disordered" evidence="1">
    <location>
        <begin position="42"/>
        <end position="65"/>
    </location>
</feature>
<feature type="compositionally biased region" description="Polar residues" evidence="1">
    <location>
        <begin position="50"/>
        <end position="62"/>
    </location>
</feature>
<evidence type="ECO:0000313" key="3">
    <source>
        <dbReference type="Proteomes" id="UP000077875"/>
    </source>
</evidence>
<dbReference type="KEGG" id="haa:A5892_15750"/>
<dbReference type="EMBL" id="CP015243">
    <property type="protein sequence ID" value="ANF59715.1"/>
    <property type="molecule type" value="Genomic_DNA"/>
</dbReference>
<proteinExistence type="predicted"/>
<accession>A0A172YL47</accession>
<organism evidence="2 3">
    <name type="scientific">Halotalea alkalilenta</name>
    <dbReference type="NCBI Taxonomy" id="376489"/>
    <lineage>
        <taxon>Bacteria</taxon>
        <taxon>Pseudomonadati</taxon>
        <taxon>Pseudomonadota</taxon>
        <taxon>Gammaproteobacteria</taxon>
        <taxon>Oceanospirillales</taxon>
        <taxon>Halomonadaceae</taxon>
        <taxon>Halotalea</taxon>
    </lineage>
</organism>
<protein>
    <submittedName>
        <fullName evidence="2">Uncharacterized protein</fullName>
    </submittedName>
</protein>
<name>A0A172YL47_9GAMM</name>